<reference evidence="2" key="1">
    <citation type="submission" date="2020-02" db="EMBL/GenBank/DDBJ databases">
        <authorList>
            <person name="Meier V. D."/>
        </authorList>
    </citation>
    <scope>NUCLEOTIDE SEQUENCE</scope>
    <source>
        <strain evidence="2">AVDCRST_MAG77</strain>
    </source>
</reference>
<evidence type="ECO:0000313" key="2">
    <source>
        <dbReference type="EMBL" id="CAA9270694.1"/>
    </source>
</evidence>
<feature type="transmembrane region" description="Helical" evidence="1">
    <location>
        <begin position="40"/>
        <end position="61"/>
    </location>
</feature>
<gene>
    <name evidence="2" type="ORF">AVDCRST_MAG77-3190</name>
</gene>
<dbReference type="EMBL" id="CADCTC010000175">
    <property type="protein sequence ID" value="CAA9270694.1"/>
    <property type="molecule type" value="Genomic_DNA"/>
</dbReference>
<organism evidence="2">
    <name type="scientific">uncultured Chloroflexota bacterium</name>
    <dbReference type="NCBI Taxonomy" id="166587"/>
    <lineage>
        <taxon>Bacteria</taxon>
        <taxon>Bacillati</taxon>
        <taxon>Chloroflexota</taxon>
        <taxon>environmental samples</taxon>
    </lineage>
</organism>
<protein>
    <submittedName>
        <fullName evidence="2">Uncharacterized protein</fullName>
    </submittedName>
</protein>
<proteinExistence type="predicted"/>
<keyword evidence="1" id="KW-0812">Transmembrane</keyword>
<keyword evidence="1" id="KW-0472">Membrane</keyword>
<dbReference type="AlphaFoldDB" id="A0A6J4J9V4"/>
<name>A0A6J4J9V4_9CHLR</name>
<keyword evidence="1" id="KW-1133">Transmembrane helix</keyword>
<accession>A0A6J4J9V4</accession>
<evidence type="ECO:0000256" key="1">
    <source>
        <dbReference type="SAM" id="Phobius"/>
    </source>
</evidence>
<sequence>MAQRLTCAECGARADDGAARCPACGSARLLATRDVFPRPLIIGGALMLVGALVVATTLLALTVPSTVLSRTGASLPGELGRRTRSLDRQLDLIRDAERTLPPYPGASRVGEVHGATPGGEARTLASCWAAPTDFDTVRRFYLDHLTARDSAWRSLGGSTRVFRIGRVYLAITPGESSTPPCAGTYQLNFSYQL</sequence>